<dbReference type="Proteomes" id="UP000296862">
    <property type="component" value="Chromosome"/>
</dbReference>
<dbReference type="KEGG" id="fsn:GS03_01824"/>
<evidence type="ECO:0000313" key="2">
    <source>
        <dbReference type="EMBL" id="QBZ98319.1"/>
    </source>
</evidence>
<reference evidence="2 3" key="1">
    <citation type="submission" date="2019-04" db="EMBL/GenBank/DDBJ databases">
        <title>Flavobacterium sp. GS03.</title>
        <authorList>
            <person name="Kim H."/>
        </authorList>
    </citation>
    <scope>NUCLEOTIDE SEQUENCE [LARGE SCALE GENOMIC DNA]</scope>
    <source>
        <strain evidence="2 3">GS03</strain>
    </source>
</reference>
<organism evidence="2 3">
    <name type="scientific">Flavobacterium sangjuense</name>
    <dbReference type="NCBI Taxonomy" id="2518177"/>
    <lineage>
        <taxon>Bacteria</taxon>
        <taxon>Pseudomonadati</taxon>
        <taxon>Bacteroidota</taxon>
        <taxon>Flavobacteriia</taxon>
        <taxon>Flavobacteriales</taxon>
        <taxon>Flavobacteriaceae</taxon>
        <taxon>Flavobacterium</taxon>
    </lineage>
</organism>
<proteinExistence type="predicted"/>
<sequence>MYIYTVEINLQVNSIKMKRVFISAIIMALVLVSCTKKSEGSTTTVTSDDNATEKVEVVKDTVNEEPETLPAQLYACSMHPEVQGKQNDECSKCGMALTELVPGETK</sequence>
<keyword evidence="3" id="KW-1185">Reference proteome</keyword>
<name>A0A4P7PTU7_9FLAO</name>
<feature type="domain" description="Heavy metal binding" evidence="1">
    <location>
        <begin position="74"/>
        <end position="99"/>
    </location>
</feature>
<gene>
    <name evidence="2" type="ORF">GS03_01824</name>
</gene>
<evidence type="ECO:0000313" key="3">
    <source>
        <dbReference type="Proteomes" id="UP000296862"/>
    </source>
</evidence>
<dbReference type="EMBL" id="CP038810">
    <property type="protein sequence ID" value="QBZ98319.1"/>
    <property type="molecule type" value="Genomic_DNA"/>
</dbReference>
<dbReference type="AlphaFoldDB" id="A0A4P7PTU7"/>
<dbReference type="GO" id="GO:0046872">
    <property type="term" value="F:metal ion binding"/>
    <property type="evidence" value="ECO:0007669"/>
    <property type="project" value="InterPro"/>
</dbReference>
<dbReference type="InterPro" id="IPR045800">
    <property type="entry name" value="HMBD"/>
</dbReference>
<evidence type="ECO:0000259" key="1">
    <source>
        <dbReference type="Pfam" id="PF19335"/>
    </source>
</evidence>
<dbReference type="Pfam" id="PF19335">
    <property type="entry name" value="HMBD"/>
    <property type="match status" value="1"/>
</dbReference>
<accession>A0A4P7PTU7</accession>
<protein>
    <recommendedName>
        <fullName evidence="1">Heavy metal binding domain-containing protein</fullName>
    </recommendedName>
</protein>